<dbReference type="GO" id="GO:0042790">
    <property type="term" value="P:nucleolar large rRNA transcription by RNA polymerase I"/>
    <property type="evidence" value="ECO:0007669"/>
    <property type="project" value="TreeGrafter"/>
</dbReference>
<protein>
    <submittedName>
        <fullName evidence="10">TATA box-binding protein-associated factor RNA polymerase I subunit</fullName>
    </submittedName>
</protein>
<dbReference type="GO" id="GO:0001164">
    <property type="term" value="F:RNA polymerase I core promoter sequence-specific DNA binding"/>
    <property type="evidence" value="ECO:0007669"/>
    <property type="project" value="InterPro"/>
</dbReference>
<evidence type="ECO:0000313" key="10">
    <source>
        <dbReference type="EMBL" id="OTF83610.1"/>
    </source>
</evidence>
<evidence type="ECO:0000256" key="5">
    <source>
        <dbReference type="ARBA" id="ARBA00022833"/>
    </source>
</evidence>
<evidence type="ECO:0000256" key="8">
    <source>
        <dbReference type="ARBA" id="ARBA00023163"/>
    </source>
</evidence>
<keyword evidence="6" id="KW-0805">Transcription regulation</keyword>
<dbReference type="PANTHER" id="PTHR31576">
    <property type="entry name" value="TATA BOX-BINDING PROTEIN-ASSOCIATED FACTOR RNA POLYMERASE I SUBUNIT B"/>
    <property type="match status" value="1"/>
</dbReference>
<dbReference type="AlphaFoldDB" id="A0A1Y3BRM9"/>
<dbReference type="OrthoDB" id="6511180at2759"/>
<feature type="non-terminal residue" evidence="10">
    <location>
        <position position="607"/>
    </location>
</feature>
<dbReference type="EMBL" id="MUJZ01002927">
    <property type="protein sequence ID" value="OTF83610.1"/>
    <property type="molecule type" value="Genomic_DNA"/>
</dbReference>
<dbReference type="Proteomes" id="UP000194236">
    <property type="component" value="Unassembled WGS sequence"/>
</dbReference>
<comment type="similarity">
    <text evidence="2">Belongs to the RRN7/TAF1B family.</text>
</comment>
<keyword evidence="5" id="KW-0862">Zinc</keyword>
<keyword evidence="7" id="KW-0238">DNA-binding</keyword>
<keyword evidence="8" id="KW-0804">Transcription</keyword>
<name>A0A1Y3BRM9_EURMA</name>
<reference evidence="10 11" key="1">
    <citation type="submission" date="2017-03" db="EMBL/GenBank/DDBJ databases">
        <title>Genome Survey of Euroglyphus maynei.</title>
        <authorList>
            <person name="Arlian L.G."/>
            <person name="Morgan M.S."/>
            <person name="Rider S.D."/>
        </authorList>
    </citation>
    <scope>NUCLEOTIDE SEQUENCE [LARGE SCALE GENOMIC DNA]</scope>
    <source>
        <strain evidence="10">Arlian Lab</strain>
        <tissue evidence="10">Whole body</tissue>
    </source>
</reference>
<gene>
    <name evidence="10" type="ORF">BLA29_000809</name>
</gene>
<evidence type="ECO:0000256" key="2">
    <source>
        <dbReference type="ARBA" id="ARBA00006899"/>
    </source>
</evidence>
<dbReference type="GO" id="GO:0070860">
    <property type="term" value="C:RNA polymerase I core factor complex"/>
    <property type="evidence" value="ECO:0007669"/>
    <property type="project" value="InterPro"/>
</dbReference>
<organism evidence="10 11">
    <name type="scientific">Euroglyphus maynei</name>
    <name type="common">Mayne's house dust mite</name>
    <dbReference type="NCBI Taxonomy" id="6958"/>
    <lineage>
        <taxon>Eukaryota</taxon>
        <taxon>Metazoa</taxon>
        <taxon>Ecdysozoa</taxon>
        <taxon>Arthropoda</taxon>
        <taxon>Chelicerata</taxon>
        <taxon>Arachnida</taxon>
        <taxon>Acari</taxon>
        <taxon>Acariformes</taxon>
        <taxon>Sarcoptiformes</taxon>
        <taxon>Astigmata</taxon>
        <taxon>Psoroptidia</taxon>
        <taxon>Analgoidea</taxon>
        <taxon>Pyroglyphidae</taxon>
        <taxon>Pyroglyphinae</taxon>
        <taxon>Euroglyphus</taxon>
    </lineage>
</organism>
<accession>A0A1Y3BRM9</accession>
<keyword evidence="9" id="KW-0539">Nucleus</keyword>
<evidence type="ECO:0000256" key="7">
    <source>
        <dbReference type="ARBA" id="ARBA00023125"/>
    </source>
</evidence>
<dbReference type="PANTHER" id="PTHR31576:SF2">
    <property type="entry name" value="TATA BOX-BINDING PROTEIN-ASSOCIATED FACTOR RNA POLYMERASE I SUBUNIT B"/>
    <property type="match status" value="1"/>
</dbReference>
<dbReference type="GO" id="GO:0008270">
    <property type="term" value="F:zinc ion binding"/>
    <property type="evidence" value="ECO:0007669"/>
    <property type="project" value="UniProtKB-KW"/>
</dbReference>
<comment type="subcellular location">
    <subcellularLocation>
        <location evidence="1">Nucleus</location>
        <location evidence="1">Nucleolus</location>
    </subcellularLocation>
</comment>
<comment type="caution">
    <text evidence="10">The sequence shown here is derived from an EMBL/GenBank/DDBJ whole genome shotgun (WGS) entry which is preliminary data.</text>
</comment>
<proteinExistence type="inferred from homology"/>
<evidence type="ECO:0000256" key="3">
    <source>
        <dbReference type="ARBA" id="ARBA00022723"/>
    </source>
</evidence>
<sequence length="607" mass="72422">MENCQKCGSQQFYEEDGFQFCIHCQTQSQGFAKEVAVDEFDGEFQQKEIRINKIVDGEKSSNRKRKSTVDQTGIRSSWNTFEAFNKIYIQFIKDFFHIIDLNGLSLPTEMKERFISIAMQLWFKYMRESEVAFTVNEHHDSRIKLHPLSRYRDNYLLANPSSMITDNEEIILPYVRHKTVHVRKNKPERLSFGTRYKFKMENNQITENLGYFDENNPNKYGDPRFEIQVMKPPNPLRPETKKMNKLLASKIISTTNLVETSDTFVNFINRYLSSGGSSPPRKLENNDETLMIKDEPMINDDDENNEQCIMDEEHFKNMKREQMSNKSKFMDQHVSIDACKIFNTHTTPLGNDLVNKQKILVFLYLTIRLFNFNIYLSDLIRWCAQGSIRYFNLFENFLDKRETIMWLDMYTFMNYRYPNYKKFPAIMRNMIIHCNIDLAIIPKPDLYCLIKRYLHDLNLPNGLLLLIRYRYGRFIEHHAQAPIVDCVGNQAILPSYDIFCIISIILTLRDLFDLTGSNEFYYYSSFNHSKFGDQLFIWNEWLYYSRIRLNLIKAFRLNIRIKNLDVVNLNETLSELYRISEFFRDVKIGRKLIKKQYCWQTRFELQD</sequence>
<evidence type="ECO:0000313" key="11">
    <source>
        <dbReference type="Proteomes" id="UP000194236"/>
    </source>
</evidence>
<evidence type="ECO:0000256" key="1">
    <source>
        <dbReference type="ARBA" id="ARBA00004604"/>
    </source>
</evidence>
<dbReference type="InterPro" id="IPR033599">
    <property type="entry name" value="TAF1B/Rrn7"/>
</dbReference>
<keyword evidence="11" id="KW-1185">Reference proteome</keyword>
<dbReference type="GO" id="GO:0005668">
    <property type="term" value="C:RNA polymerase transcription factor SL1 complex"/>
    <property type="evidence" value="ECO:0007669"/>
    <property type="project" value="TreeGrafter"/>
</dbReference>
<keyword evidence="3" id="KW-0479">Metal-binding</keyword>
<evidence type="ECO:0000256" key="4">
    <source>
        <dbReference type="ARBA" id="ARBA00022771"/>
    </source>
</evidence>
<evidence type="ECO:0000256" key="9">
    <source>
        <dbReference type="ARBA" id="ARBA00023242"/>
    </source>
</evidence>
<keyword evidence="4" id="KW-0863">Zinc-finger</keyword>
<evidence type="ECO:0000256" key="6">
    <source>
        <dbReference type="ARBA" id="ARBA00023015"/>
    </source>
</evidence>